<dbReference type="AlphaFoldDB" id="G0L6Z7"/>
<keyword evidence="2" id="KW-1185">Reference proteome</keyword>
<dbReference type="HOGENOM" id="CLU_3392155_0_0_10"/>
<gene>
    <name evidence="1" type="ordered locus">zobellia_4636</name>
</gene>
<name>G0L6Z7_ZOBGA</name>
<dbReference type="KEGG" id="zga:ZOBELLIA_4636"/>
<dbReference type="Proteomes" id="UP000008898">
    <property type="component" value="Chromosome"/>
</dbReference>
<dbReference type="EMBL" id="FP476056">
    <property type="protein sequence ID" value="CAZ98771.1"/>
    <property type="molecule type" value="Genomic_DNA"/>
</dbReference>
<evidence type="ECO:0000313" key="2">
    <source>
        <dbReference type="Proteomes" id="UP000008898"/>
    </source>
</evidence>
<organism evidence="1 2">
    <name type="scientific">Zobellia galactanivorans (strain DSM 12802 / CCUG 47099 / CIP 106680 / NCIMB 13871 / Dsij)</name>
    <dbReference type="NCBI Taxonomy" id="63186"/>
    <lineage>
        <taxon>Bacteria</taxon>
        <taxon>Pseudomonadati</taxon>
        <taxon>Bacteroidota</taxon>
        <taxon>Flavobacteriia</taxon>
        <taxon>Flavobacteriales</taxon>
        <taxon>Flavobacteriaceae</taxon>
        <taxon>Zobellia</taxon>
    </lineage>
</organism>
<protein>
    <submittedName>
        <fullName evidence="1">Uncharacterized protein</fullName>
    </submittedName>
</protein>
<proteinExistence type="predicted"/>
<accession>G0L6Z7</accession>
<evidence type="ECO:0000313" key="1">
    <source>
        <dbReference type="EMBL" id="CAZ98771.1"/>
    </source>
</evidence>
<sequence length="32" mass="3720">MVTSSDFLVLKLRKVQFIDNFNIKKPLLGQNL</sequence>
<reference evidence="2" key="1">
    <citation type="submission" date="2009-07" db="EMBL/GenBank/DDBJ databases">
        <title>Complete genome sequence of Zobellia galactanivorans Dsij.</title>
        <authorList>
            <consortium name="Genoscope - CEA"/>
        </authorList>
    </citation>
    <scope>NUCLEOTIDE SEQUENCE [LARGE SCALE GENOMIC DNA]</scope>
    <source>
        <strain evidence="2">DSM 12802 / CCUG 47099 / CIP 106680 / NCIMB 13871 / Dsij</strain>
    </source>
</reference>
<reference evidence="1 2" key="2">
    <citation type="journal article" date="2012" name="Environ. Microbiol.">
        <title>Characterization of the first alginolytic operons in a marine bacterium: from their emergence in marine Flavobacteriia to their independent transfers to marine Proteobacteria and human gut Bacteroides.</title>
        <authorList>
            <person name="Thomas F."/>
            <person name="Barbeyron T."/>
            <person name="Tonon T."/>
            <person name="Genicot S."/>
            <person name="Czjzek M."/>
            <person name="Michel G."/>
        </authorList>
    </citation>
    <scope>NUCLEOTIDE SEQUENCE [LARGE SCALE GENOMIC DNA]</scope>
    <source>
        <strain evidence="2">DSM 12802 / CCUG 47099 / CIP 106680 / NCIMB 13871 / Dsij</strain>
    </source>
</reference>